<evidence type="ECO:0000256" key="1">
    <source>
        <dbReference type="ARBA" id="ARBA00022617"/>
    </source>
</evidence>
<dbReference type="Gene3D" id="1.10.760.10">
    <property type="entry name" value="Cytochrome c-like domain"/>
    <property type="match status" value="1"/>
</dbReference>
<name>A0A6I0EYB5_9FIRM</name>
<gene>
    <name evidence="7" type="ORF">F9B85_05695</name>
</gene>
<protein>
    <submittedName>
        <fullName evidence="7">Cytochrome c</fullName>
    </submittedName>
</protein>
<keyword evidence="1 4" id="KW-0349">Heme</keyword>
<dbReference type="OrthoDB" id="7933886at2"/>
<dbReference type="Pfam" id="PF00034">
    <property type="entry name" value="Cytochrom_C"/>
    <property type="match status" value="1"/>
</dbReference>
<feature type="domain" description="Cytochrome c" evidence="6">
    <location>
        <begin position="52"/>
        <end position="137"/>
    </location>
</feature>
<comment type="caution">
    <text evidence="7">The sequence shown here is derived from an EMBL/GenBank/DDBJ whole genome shotgun (WGS) entry which is preliminary data.</text>
</comment>
<feature type="transmembrane region" description="Helical" evidence="5">
    <location>
        <begin position="26"/>
        <end position="47"/>
    </location>
</feature>
<dbReference type="GO" id="GO:0009055">
    <property type="term" value="F:electron transfer activity"/>
    <property type="evidence" value="ECO:0007669"/>
    <property type="project" value="InterPro"/>
</dbReference>
<evidence type="ECO:0000313" key="7">
    <source>
        <dbReference type="EMBL" id="KAB2953401.1"/>
    </source>
</evidence>
<proteinExistence type="predicted"/>
<evidence type="ECO:0000256" key="4">
    <source>
        <dbReference type="PROSITE-ProRule" id="PRU00433"/>
    </source>
</evidence>
<evidence type="ECO:0000313" key="8">
    <source>
        <dbReference type="Proteomes" id="UP000468766"/>
    </source>
</evidence>
<dbReference type="EMBL" id="WBXO01000003">
    <property type="protein sequence ID" value="KAB2953401.1"/>
    <property type="molecule type" value="Genomic_DNA"/>
</dbReference>
<dbReference type="AlphaFoldDB" id="A0A6I0EYB5"/>
<dbReference type="RefSeq" id="WP_151619420.1">
    <property type="nucleotide sequence ID" value="NZ_WBXO01000003.1"/>
</dbReference>
<accession>A0A6I0EYB5</accession>
<dbReference type="Proteomes" id="UP000468766">
    <property type="component" value="Unassembled WGS sequence"/>
</dbReference>
<dbReference type="GO" id="GO:0046872">
    <property type="term" value="F:metal ion binding"/>
    <property type="evidence" value="ECO:0007669"/>
    <property type="project" value="UniProtKB-KW"/>
</dbReference>
<dbReference type="InterPro" id="IPR036909">
    <property type="entry name" value="Cyt_c-like_dom_sf"/>
</dbReference>
<dbReference type="PROSITE" id="PS51007">
    <property type="entry name" value="CYTC"/>
    <property type="match status" value="1"/>
</dbReference>
<evidence type="ECO:0000256" key="5">
    <source>
        <dbReference type="SAM" id="Phobius"/>
    </source>
</evidence>
<evidence type="ECO:0000259" key="6">
    <source>
        <dbReference type="PROSITE" id="PS51007"/>
    </source>
</evidence>
<dbReference type="SUPFAM" id="SSF46626">
    <property type="entry name" value="Cytochrome c"/>
    <property type="match status" value="1"/>
</dbReference>
<evidence type="ECO:0000256" key="2">
    <source>
        <dbReference type="ARBA" id="ARBA00022723"/>
    </source>
</evidence>
<reference evidence="7 8" key="1">
    <citation type="submission" date="2019-10" db="EMBL/GenBank/DDBJ databases">
        <title>Whole-genome sequence of the extremophile Heliorestis acidaminivorans DSM 24790.</title>
        <authorList>
            <person name="Kyndt J.A."/>
            <person name="Meyer T.E."/>
        </authorList>
    </citation>
    <scope>NUCLEOTIDE SEQUENCE [LARGE SCALE GENOMIC DNA]</scope>
    <source>
        <strain evidence="7 8">DSM 24790</strain>
    </source>
</reference>
<keyword evidence="2 4" id="KW-0479">Metal-binding</keyword>
<keyword evidence="5" id="KW-1133">Transmembrane helix</keyword>
<dbReference type="InterPro" id="IPR009056">
    <property type="entry name" value="Cyt_c-like_dom"/>
</dbReference>
<keyword evidence="3 4" id="KW-0408">Iron</keyword>
<keyword evidence="8" id="KW-1185">Reference proteome</keyword>
<keyword evidence="5" id="KW-0812">Transmembrane</keyword>
<sequence length="137" mass="15374">MTEEQERKEDSKKIAVGHNPVPKPLLFVYGAIILWSFYYVFFAPPTLSYSRPDVIRLDVTTLLGQRCSACHIVEGRGGVFGPSLDDVGLRMSGEELRLFLNDPGSRNELSATTMEQVFQSLSIEEQEDIALHLADKK</sequence>
<organism evidence="7 8">
    <name type="scientific">Heliorestis acidaminivorans</name>
    <dbReference type="NCBI Taxonomy" id="553427"/>
    <lineage>
        <taxon>Bacteria</taxon>
        <taxon>Bacillati</taxon>
        <taxon>Bacillota</taxon>
        <taxon>Clostridia</taxon>
        <taxon>Eubacteriales</taxon>
        <taxon>Heliobacteriaceae</taxon>
        <taxon>Heliorestis</taxon>
    </lineage>
</organism>
<keyword evidence="5" id="KW-0472">Membrane</keyword>
<dbReference type="GO" id="GO:0020037">
    <property type="term" value="F:heme binding"/>
    <property type="evidence" value="ECO:0007669"/>
    <property type="project" value="InterPro"/>
</dbReference>
<evidence type="ECO:0000256" key="3">
    <source>
        <dbReference type="ARBA" id="ARBA00023004"/>
    </source>
</evidence>